<dbReference type="EMBL" id="LAZR01030723">
    <property type="protein sequence ID" value="KKL55765.1"/>
    <property type="molecule type" value="Genomic_DNA"/>
</dbReference>
<gene>
    <name evidence="1" type="ORF">LCGC14_2252150</name>
</gene>
<feature type="non-terminal residue" evidence="1">
    <location>
        <position position="1"/>
    </location>
</feature>
<dbReference type="Gene3D" id="3.40.50.10320">
    <property type="entry name" value="LmbE-like"/>
    <property type="match status" value="1"/>
</dbReference>
<dbReference type="AlphaFoldDB" id="A0A0F9FET9"/>
<organism evidence="1">
    <name type="scientific">marine sediment metagenome</name>
    <dbReference type="NCBI Taxonomy" id="412755"/>
    <lineage>
        <taxon>unclassified sequences</taxon>
        <taxon>metagenomes</taxon>
        <taxon>ecological metagenomes</taxon>
    </lineage>
</organism>
<comment type="caution">
    <text evidence="1">The sequence shown here is derived from an EMBL/GenBank/DDBJ whole genome shotgun (WGS) entry which is preliminary data.</text>
</comment>
<reference evidence="1" key="1">
    <citation type="journal article" date="2015" name="Nature">
        <title>Complex archaea that bridge the gap between prokaryotes and eukaryotes.</title>
        <authorList>
            <person name="Spang A."/>
            <person name="Saw J.H."/>
            <person name="Jorgensen S.L."/>
            <person name="Zaremba-Niedzwiedzka K."/>
            <person name="Martijn J."/>
            <person name="Lind A.E."/>
            <person name="van Eijk R."/>
            <person name="Schleper C."/>
            <person name="Guy L."/>
            <person name="Ettema T.J."/>
        </authorList>
    </citation>
    <scope>NUCLEOTIDE SEQUENCE</scope>
</reference>
<dbReference type="InterPro" id="IPR024078">
    <property type="entry name" value="LmbE-like_dom_sf"/>
</dbReference>
<protein>
    <submittedName>
        <fullName evidence="1">Uncharacterized protein</fullName>
    </submittedName>
</protein>
<proteinExistence type="predicted"/>
<dbReference type="SUPFAM" id="SSF102588">
    <property type="entry name" value="LmbE-like"/>
    <property type="match status" value="1"/>
</dbReference>
<name>A0A0F9FET9_9ZZZZ</name>
<accession>A0A0F9FET9</accession>
<evidence type="ECO:0000313" key="1">
    <source>
        <dbReference type="EMBL" id="KKL55765.1"/>
    </source>
</evidence>
<sequence>VRTSCFQASIPNYFTESVLPQPRTAGVPYLYYWNPFEGKNMYGDFIEQRIHVNITDVMDFKARMLSCHKSQRDWLMEQHGMDKYIEYMKNTGVIYGEKSGFKFAEGYRQHLGNAYPQDNILKKILGDLVKEKT</sequence>